<accession>A0ACB8F0K1</accession>
<evidence type="ECO:0000313" key="1">
    <source>
        <dbReference type="EMBL" id="KAH7998497.1"/>
    </source>
</evidence>
<dbReference type="Proteomes" id="UP000827872">
    <property type="component" value="Linkage Group LG12"/>
</dbReference>
<dbReference type="EMBL" id="CM037625">
    <property type="protein sequence ID" value="KAH7998497.1"/>
    <property type="molecule type" value="Genomic_DNA"/>
</dbReference>
<protein>
    <submittedName>
        <fullName evidence="1">Ubiquitin- modifier 1</fullName>
    </submittedName>
</protein>
<sequence>MFERFQEGDVRSLLVWIKDNLLKERPELFMQGDSVKHQRAQPWRPGILVLINRADWGVDGGARLSTPRPG</sequence>
<keyword evidence="2" id="KW-1185">Reference proteome</keyword>
<name>A0ACB8F0K1_9SAUR</name>
<comment type="caution">
    <text evidence="1">The sequence shown here is derived from an EMBL/GenBank/DDBJ whole genome shotgun (WGS) entry which is preliminary data.</text>
</comment>
<proteinExistence type="predicted"/>
<organism evidence="1 2">
    <name type="scientific">Sphaerodactylus townsendi</name>
    <dbReference type="NCBI Taxonomy" id="933632"/>
    <lineage>
        <taxon>Eukaryota</taxon>
        <taxon>Metazoa</taxon>
        <taxon>Chordata</taxon>
        <taxon>Craniata</taxon>
        <taxon>Vertebrata</taxon>
        <taxon>Euteleostomi</taxon>
        <taxon>Lepidosauria</taxon>
        <taxon>Squamata</taxon>
        <taxon>Bifurcata</taxon>
        <taxon>Gekkota</taxon>
        <taxon>Sphaerodactylidae</taxon>
        <taxon>Sphaerodactylus</taxon>
    </lineage>
</organism>
<reference evidence="1" key="1">
    <citation type="submission" date="2021-08" db="EMBL/GenBank/DDBJ databases">
        <title>The first chromosome-level gecko genome reveals the dynamic sex chromosomes of Neotropical dwarf geckos (Sphaerodactylidae: Sphaerodactylus).</title>
        <authorList>
            <person name="Pinto B.J."/>
            <person name="Keating S.E."/>
            <person name="Gamble T."/>
        </authorList>
    </citation>
    <scope>NUCLEOTIDE SEQUENCE</scope>
    <source>
        <strain evidence="1">TG3544</strain>
    </source>
</reference>
<evidence type="ECO:0000313" key="2">
    <source>
        <dbReference type="Proteomes" id="UP000827872"/>
    </source>
</evidence>
<gene>
    <name evidence="1" type="primary">URM1</name>
    <name evidence="1" type="ORF">K3G42_017422</name>
</gene>